<dbReference type="AlphaFoldDB" id="A0A1Z4JKV5"/>
<keyword evidence="1" id="KW-0732">Signal</keyword>
<sequence>MHKLFPVTLLSLQLVGLPSMSLAQVKPACISPYGGDDRAIPLSDPQLAKSQQGKEMAEIAIAFLKAGQPERAAQVNEQMRSRFKLAPKDLSTLVMIQSLIAGDQAAATAHVPKLNLTGFGDIDAIFLAARTLPVQDQADWILNVVDQLPIKNGKLLWWIVLAELYPNQPITLKIAAKIRSVLTQDDQLSEWVNLAVVYRQAGDFQAARSLLESLTDQARSEPRNLSNRLRMIQEFARIGQRDRARAELMNLNIETGSNSLSVNPDLTHHLSLAYAAIGDLTTVADLIQKLPVQADPDSFSFHRQDSTRSAIARQFAEQKNVQQSQRFLLSIKDAKLQQETAQRIIQRFLQTEQWASAAAISSLAEPKLQAMVAYKAALANQSALSDRVISTMRGNNGDLIRLLQTTSALNQVGYQTKAHTLLQEALSLATQQNIQPLLPTIAVQFAEAGDFEQANQLLDRQLRSFEQRSQKPKFPAFEPLLPISPTPPDESALWRFFEYVRLSASSFQPEKPTPPVTAIPVQPSIAGTTAINLGSFATFYSRARNFTKADQLIQKIPDQYCTFKASIIQFAVLEAIAANQPEVAQSLLAKLSRSAQHQDFVRANLIAIAHLYLTQNQSAKAIPLLEQSLNLLHT</sequence>
<gene>
    <name evidence="2" type="ORF">NIES2135_42600</name>
</gene>
<accession>A0A1Z4JKV5</accession>
<evidence type="ECO:0000313" key="3">
    <source>
        <dbReference type="Proteomes" id="UP000217895"/>
    </source>
</evidence>
<feature type="chain" id="PRO_5011120006" description="Tetratricopeptide repeat protein" evidence="1">
    <location>
        <begin position="24"/>
        <end position="634"/>
    </location>
</feature>
<reference evidence="2 3" key="1">
    <citation type="submission" date="2017-06" db="EMBL/GenBank/DDBJ databases">
        <title>Genome sequencing of cyanobaciteial culture collection at National Institute for Environmental Studies (NIES).</title>
        <authorList>
            <person name="Hirose Y."/>
            <person name="Shimura Y."/>
            <person name="Fujisawa T."/>
            <person name="Nakamura Y."/>
            <person name="Kawachi M."/>
        </authorList>
    </citation>
    <scope>NUCLEOTIDE SEQUENCE [LARGE SCALE GENOMIC DNA]</scope>
    <source>
        <strain evidence="2 3">NIES-2135</strain>
    </source>
</reference>
<dbReference type="SUPFAM" id="SSF48452">
    <property type="entry name" value="TPR-like"/>
    <property type="match status" value="1"/>
</dbReference>
<dbReference type="Proteomes" id="UP000217895">
    <property type="component" value="Chromosome"/>
</dbReference>
<organism evidence="2 3">
    <name type="scientific">Leptolyngbya boryana NIES-2135</name>
    <dbReference type="NCBI Taxonomy" id="1973484"/>
    <lineage>
        <taxon>Bacteria</taxon>
        <taxon>Bacillati</taxon>
        <taxon>Cyanobacteriota</taxon>
        <taxon>Cyanophyceae</taxon>
        <taxon>Leptolyngbyales</taxon>
        <taxon>Leptolyngbyaceae</taxon>
        <taxon>Leptolyngbya group</taxon>
        <taxon>Leptolyngbya</taxon>
    </lineage>
</organism>
<keyword evidence="3" id="KW-1185">Reference proteome</keyword>
<proteinExistence type="predicted"/>
<dbReference type="InterPro" id="IPR011990">
    <property type="entry name" value="TPR-like_helical_dom_sf"/>
</dbReference>
<dbReference type="EMBL" id="AP018203">
    <property type="protein sequence ID" value="BAY57395.1"/>
    <property type="molecule type" value="Genomic_DNA"/>
</dbReference>
<dbReference type="InterPro" id="IPR019734">
    <property type="entry name" value="TPR_rpt"/>
</dbReference>
<feature type="signal peptide" evidence="1">
    <location>
        <begin position="1"/>
        <end position="23"/>
    </location>
</feature>
<evidence type="ECO:0000313" key="2">
    <source>
        <dbReference type="EMBL" id="BAY57395.1"/>
    </source>
</evidence>
<evidence type="ECO:0000256" key="1">
    <source>
        <dbReference type="SAM" id="SignalP"/>
    </source>
</evidence>
<evidence type="ECO:0008006" key="4">
    <source>
        <dbReference type="Google" id="ProtNLM"/>
    </source>
</evidence>
<dbReference type="Gene3D" id="1.25.40.10">
    <property type="entry name" value="Tetratricopeptide repeat domain"/>
    <property type="match status" value="2"/>
</dbReference>
<dbReference type="Pfam" id="PF13176">
    <property type="entry name" value="TPR_7"/>
    <property type="match status" value="1"/>
</dbReference>
<name>A0A1Z4JKV5_LEPBY</name>
<protein>
    <recommendedName>
        <fullName evidence="4">Tetratricopeptide repeat protein</fullName>
    </recommendedName>
</protein>